<keyword evidence="3" id="KW-0963">Cytoplasm</keyword>
<dbReference type="GO" id="GO:0005829">
    <property type="term" value="C:cytosol"/>
    <property type="evidence" value="ECO:0007669"/>
    <property type="project" value="TreeGrafter"/>
</dbReference>
<sequence length="112" mass="12267">MAQLTIDINGRPYTVGCEDGQEAHLRELAKAFDRQVRHVSQDMGQLGETRLFLMGALLLADELADLKLRYAALQADQMRLQNGQSGAEAKAVQALEAAAKRIEKLANGDQTD</sequence>
<comment type="subcellular location">
    <subcellularLocation>
        <location evidence="1">Cytoplasm</location>
    </subcellularLocation>
</comment>
<dbReference type="SUPFAM" id="SSF102829">
    <property type="entry name" value="Cell division protein ZapA-like"/>
    <property type="match status" value="1"/>
</dbReference>
<comment type="subunit">
    <text evidence="8">Homodimer. Interacts with FtsZ.</text>
</comment>
<dbReference type="GO" id="GO:0043093">
    <property type="term" value="P:FtsZ-dependent cytokinesis"/>
    <property type="evidence" value="ECO:0007669"/>
    <property type="project" value="TreeGrafter"/>
</dbReference>
<dbReference type="InterPro" id="IPR042233">
    <property type="entry name" value="Cell_div_ZapA_N"/>
</dbReference>
<evidence type="ECO:0000256" key="1">
    <source>
        <dbReference type="ARBA" id="ARBA00004496"/>
    </source>
</evidence>
<keyword evidence="6" id="KW-0131">Cell cycle</keyword>
<protein>
    <recommendedName>
        <fullName evidence="2">Cell division protein ZapA</fullName>
    </recommendedName>
    <alternativeName>
        <fullName evidence="9">Z ring-associated protein ZapA</fullName>
    </alternativeName>
</protein>
<dbReference type="GO" id="GO:0030428">
    <property type="term" value="C:cell septum"/>
    <property type="evidence" value="ECO:0007669"/>
    <property type="project" value="TreeGrafter"/>
</dbReference>
<dbReference type="PANTHER" id="PTHR34981">
    <property type="entry name" value="CELL DIVISION PROTEIN ZAPA"/>
    <property type="match status" value="1"/>
</dbReference>
<dbReference type="AlphaFoldDB" id="A0AB39KQP0"/>
<evidence type="ECO:0000256" key="5">
    <source>
        <dbReference type="ARBA" id="ARBA00023210"/>
    </source>
</evidence>
<gene>
    <name evidence="10" type="primary">zapA</name>
    <name evidence="10" type="ORF">ABOZ73_13145</name>
</gene>
<dbReference type="GO" id="GO:0032153">
    <property type="term" value="C:cell division site"/>
    <property type="evidence" value="ECO:0007669"/>
    <property type="project" value="TreeGrafter"/>
</dbReference>
<evidence type="ECO:0000256" key="3">
    <source>
        <dbReference type="ARBA" id="ARBA00022490"/>
    </source>
</evidence>
<dbReference type="GO" id="GO:0000921">
    <property type="term" value="P:septin ring assembly"/>
    <property type="evidence" value="ECO:0007669"/>
    <property type="project" value="TreeGrafter"/>
</dbReference>
<keyword evidence="5" id="KW-0717">Septation</keyword>
<evidence type="ECO:0000256" key="8">
    <source>
        <dbReference type="ARBA" id="ARBA00026068"/>
    </source>
</evidence>
<evidence type="ECO:0000256" key="4">
    <source>
        <dbReference type="ARBA" id="ARBA00022618"/>
    </source>
</evidence>
<evidence type="ECO:0000256" key="6">
    <source>
        <dbReference type="ARBA" id="ARBA00023306"/>
    </source>
</evidence>
<name>A0AB39KQP0_9CAUL</name>
<evidence type="ECO:0000313" key="10">
    <source>
        <dbReference type="EMBL" id="XDO95738.1"/>
    </source>
</evidence>
<dbReference type="InterPro" id="IPR007838">
    <property type="entry name" value="Cell_div_ZapA-like"/>
</dbReference>
<proteinExistence type="predicted"/>
<dbReference type="GO" id="GO:0000917">
    <property type="term" value="P:division septum assembly"/>
    <property type="evidence" value="ECO:0007669"/>
    <property type="project" value="UniProtKB-KW"/>
</dbReference>
<dbReference type="InterPro" id="IPR036192">
    <property type="entry name" value="Cell_div_ZapA-like_sf"/>
</dbReference>
<reference evidence="10" key="1">
    <citation type="submission" date="2024-06" db="EMBL/GenBank/DDBJ databases">
        <title>Caulobacter inopinatus, sp. nov.</title>
        <authorList>
            <person name="Donachie S.P."/>
        </authorList>
    </citation>
    <scope>NUCLEOTIDE SEQUENCE</scope>
    <source>
        <strain evidence="10">73W</strain>
    </source>
</reference>
<dbReference type="PANTHER" id="PTHR34981:SF1">
    <property type="entry name" value="CELL DIVISION PROTEIN ZAPA"/>
    <property type="match status" value="1"/>
</dbReference>
<evidence type="ECO:0000256" key="2">
    <source>
        <dbReference type="ARBA" id="ARBA00015195"/>
    </source>
</evidence>
<evidence type="ECO:0000256" key="7">
    <source>
        <dbReference type="ARBA" id="ARBA00024910"/>
    </source>
</evidence>
<keyword evidence="4 10" id="KW-0132">Cell division</keyword>
<evidence type="ECO:0000256" key="9">
    <source>
        <dbReference type="ARBA" id="ARBA00033158"/>
    </source>
</evidence>
<dbReference type="EMBL" id="CP158375">
    <property type="protein sequence ID" value="XDO95738.1"/>
    <property type="molecule type" value="Genomic_DNA"/>
</dbReference>
<dbReference type="Gene3D" id="3.30.160.880">
    <property type="entry name" value="Cell division protein ZapA protomer, N-terminal domain"/>
    <property type="match status" value="1"/>
</dbReference>
<dbReference type="Pfam" id="PF05164">
    <property type="entry name" value="ZapA"/>
    <property type="match status" value="1"/>
</dbReference>
<dbReference type="RefSeq" id="WP_369058581.1">
    <property type="nucleotide sequence ID" value="NZ_CP158375.1"/>
</dbReference>
<comment type="function">
    <text evidence="7">Activator of cell division through the inhibition of FtsZ GTPase activity, therefore promoting FtsZ assembly into bundles of protofilaments necessary for the formation of the division Z ring. It is recruited early at mid-cell but it is not essential for cell division.</text>
</comment>
<accession>A0AB39KQP0</accession>
<organism evidence="10">
    <name type="scientific">Caulobacter sp. 73W</name>
    <dbReference type="NCBI Taxonomy" id="3161137"/>
    <lineage>
        <taxon>Bacteria</taxon>
        <taxon>Pseudomonadati</taxon>
        <taxon>Pseudomonadota</taxon>
        <taxon>Alphaproteobacteria</taxon>
        <taxon>Caulobacterales</taxon>
        <taxon>Caulobacteraceae</taxon>
        <taxon>Caulobacter</taxon>
    </lineage>
</organism>